<evidence type="ECO:0000313" key="3">
    <source>
        <dbReference type="EMBL" id="KAK2595505.1"/>
    </source>
</evidence>
<gene>
    <name evidence="3" type="ORF">QQS21_006780</name>
</gene>
<evidence type="ECO:0000256" key="1">
    <source>
        <dbReference type="SAM" id="MobiDB-lite"/>
    </source>
</evidence>
<reference evidence="3" key="1">
    <citation type="submission" date="2023-06" db="EMBL/GenBank/DDBJ databases">
        <title>Conoideocrella luteorostrata (Hypocreales: Clavicipitaceae), a potential biocontrol fungus for elongate hemlock scale in United States Christmas tree production areas.</title>
        <authorList>
            <person name="Barrett H."/>
            <person name="Lovett B."/>
            <person name="Macias A.M."/>
            <person name="Stajich J.E."/>
            <person name="Kasson M.T."/>
        </authorList>
    </citation>
    <scope>NUCLEOTIDE SEQUENCE</scope>
    <source>
        <strain evidence="3">ARSEF 14590</strain>
    </source>
</reference>
<organism evidence="3 4">
    <name type="scientific">Conoideocrella luteorostrata</name>
    <dbReference type="NCBI Taxonomy" id="1105319"/>
    <lineage>
        <taxon>Eukaryota</taxon>
        <taxon>Fungi</taxon>
        <taxon>Dikarya</taxon>
        <taxon>Ascomycota</taxon>
        <taxon>Pezizomycotina</taxon>
        <taxon>Sordariomycetes</taxon>
        <taxon>Hypocreomycetidae</taxon>
        <taxon>Hypocreales</taxon>
        <taxon>Clavicipitaceae</taxon>
        <taxon>Conoideocrella</taxon>
    </lineage>
</organism>
<dbReference type="AlphaFoldDB" id="A0AAJ0CLY2"/>
<name>A0AAJ0CLY2_9HYPO</name>
<feature type="region of interest" description="Disordered" evidence="1">
    <location>
        <begin position="188"/>
        <end position="211"/>
    </location>
</feature>
<keyword evidence="4" id="KW-1185">Reference proteome</keyword>
<comment type="caution">
    <text evidence="3">The sequence shown here is derived from an EMBL/GenBank/DDBJ whole genome shotgun (WGS) entry which is preliminary data.</text>
</comment>
<evidence type="ECO:0000313" key="4">
    <source>
        <dbReference type="Proteomes" id="UP001251528"/>
    </source>
</evidence>
<feature type="compositionally biased region" description="Low complexity" evidence="1">
    <location>
        <begin position="190"/>
        <end position="200"/>
    </location>
</feature>
<proteinExistence type="predicted"/>
<keyword evidence="2" id="KW-0732">Signal</keyword>
<sequence>MKFAILGSAIALVCAMPHPELTASKANKSKPAAVEANAKKLPYIQKASNGGIYCGKGGPDTWFEHTDKNCGTKKFCSDFDDQRAMRDYLQAEPSFKSAEDCFNAHEPKPAAVEANAKKLPYILKASDGGRYCGSASDNFFEHTDESCGTKKYCLGFDDQQAMRDYLQGLQVEPRFKSAEDCFNAHKPEPAAKANKSKPAAVEANAKGPSCI</sequence>
<feature type="signal peptide" evidence="2">
    <location>
        <begin position="1"/>
        <end position="15"/>
    </location>
</feature>
<protein>
    <submittedName>
        <fullName evidence="3">Uncharacterized protein</fullName>
    </submittedName>
</protein>
<accession>A0AAJ0CLY2</accession>
<evidence type="ECO:0000256" key="2">
    <source>
        <dbReference type="SAM" id="SignalP"/>
    </source>
</evidence>
<dbReference type="Proteomes" id="UP001251528">
    <property type="component" value="Unassembled WGS sequence"/>
</dbReference>
<feature type="chain" id="PRO_5042482526" evidence="2">
    <location>
        <begin position="16"/>
        <end position="211"/>
    </location>
</feature>
<dbReference type="EMBL" id="JASWJB010000130">
    <property type="protein sequence ID" value="KAK2595505.1"/>
    <property type="molecule type" value="Genomic_DNA"/>
</dbReference>